<organism evidence="2 3">
    <name type="scientific">Thermoanaerobaculum aquaticum</name>
    <dbReference type="NCBI Taxonomy" id="1312852"/>
    <lineage>
        <taxon>Bacteria</taxon>
        <taxon>Pseudomonadati</taxon>
        <taxon>Acidobacteriota</taxon>
        <taxon>Thermoanaerobaculia</taxon>
        <taxon>Thermoanaerobaculales</taxon>
        <taxon>Thermoanaerobaculaceae</taxon>
        <taxon>Thermoanaerobaculum</taxon>
    </lineage>
</organism>
<dbReference type="Proteomes" id="UP000027284">
    <property type="component" value="Unassembled WGS sequence"/>
</dbReference>
<dbReference type="Gene3D" id="3.30.1370.120">
    <property type="match status" value="1"/>
</dbReference>
<dbReference type="STRING" id="1312852.EG19_11050"/>
<name>A0A062Y273_9BACT</name>
<reference evidence="2 3" key="1">
    <citation type="submission" date="2014-04" db="EMBL/GenBank/DDBJ databases">
        <title>The Genome Sequence of Thermoanaerobaculum aquaticum MP-01, The First Cultivated Group 23 Acidobacterium.</title>
        <authorList>
            <person name="Stamps B.W."/>
            <person name="Losey N.A."/>
            <person name="Lawson P.A."/>
            <person name="Stevenson B.S."/>
        </authorList>
    </citation>
    <scope>NUCLEOTIDE SEQUENCE [LARGE SCALE GENOMIC DNA]</scope>
    <source>
        <strain evidence="2 3">MP-01</strain>
    </source>
</reference>
<evidence type="ECO:0000259" key="1">
    <source>
        <dbReference type="Pfam" id="PF03958"/>
    </source>
</evidence>
<gene>
    <name evidence="2" type="ORF">EG19_11050</name>
</gene>
<protein>
    <recommendedName>
        <fullName evidence="1">NolW-like domain-containing protein</fullName>
    </recommendedName>
</protein>
<dbReference type="Pfam" id="PF03958">
    <property type="entry name" value="Secretin_N"/>
    <property type="match status" value="1"/>
</dbReference>
<dbReference type="InterPro" id="IPR005644">
    <property type="entry name" value="NolW-like"/>
</dbReference>
<proteinExistence type="predicted"/>
<dbReference type="AlphaFoldDB" id="A0A062Y273"/>
<keyword evidence="3" id="KW-1185">Reference proteome</keyword>
<sequence length="227" mass="25017">MRWLAALVVISGLTLGAWAQAVQEVRVFQLRFKPAREAASVVEPLLSPEGSLLIQPRANTLTVRDTPAVQKRVAEALASFDVPPETYRIRLRLILASTVPPTPGAASPLIEGVGRELSEVFRFTSYQELDTLLLAATDGATVEAEAAGKYYLKFLVRGSSRERDRVQLQGFELYRKSRNPDGSEGLRLLLRTTLSLRLKQTGILGAARSEAANQALVLVFWAEREET</sequence>
<dbReference type="EMBL" id="JMFG01000007">
    <property type="protein sequence ID" value="KDA54501.1"/>
    <property type="molecule type" value="Genomic_DNA"/>
</dbReference>
<feature type="domain" description="NolW-like" evidence="1">
    <location>
        <begin position="25"/>
        <end position="85"/>
    </location>
</feature>
<evidence type="ECO:0000313" key="2">
    <source>
        <dbReference type="EMBL" id="KDA54501.1"/>
    </source>
</evidence>
<accession>A0A062Y273</accession>
<comment type="caution">
    <text evidence="2">The sequence shown here is derived from an EMBL/GenBank/DDBJ whole genome shotgun (WGS) entry which is preliminary data.</text>
</comment>
<dbReference type="InterPro" id="IPR038591">
    <property type="entry name" value="NolW-like_sf"/>
</dbReference>
<dbReference type="RefSeq" id="WP_038047385.1">
    <property type="nucleotide sequence ID" value="NZ_JMFG01000007.1"/>
</dbReference>
<evidence type="ECO:0000313" key="3">
    <source>
        <dbReference type="Proteomes" id="UP000027284"/>
    </source>
</evidence>